<evidence type="ECO:0000313" key="4">
    <source>
        <dbReference type="Proteomes" id="UP000308652"/>
    </source>
</evidence>
<dbReference type="Pfam" id="PF20152">
    <property type="entry name" value="DUF6534"/>
    <property type="match status" value="1"/>
</dbReference>
<gene>
    <name evidence="3" type="ORF">BDQ12DRAFT_672293</name>
</gene>
<feature type="transmembrane region" description="Helical" evidence="1">
    <location>
        <begin position="89"/>
        <end position="109"/>
    </location>
</feature>
<feature type="transmembrane region" description="Helical" evidence="1">
    <location>
        <begin position="202"/>
        <end position="226"/>
    </location>
</feature>
<feature type="transmembrane region" description="Helical" evidence="1">
    <location>
        <begin position="46"/>
        <end position="69"/>
    </location>
</feature>
<keyword evidence="1" id="KW-1133">Transmembrane helix</keyword>
<protein>
    <recommendedName>
        <fullName evidence="2">DUF6534 domain-containing protein</fullName>
    </recommendedName>
</protein>
<dbReference type="STRING" id="68775.A0A5C3MHB5"/>
<feature type="transmembrane region" description="Helical" evidence="1">
    <location>
        <begin position="156"/>
        <end position="181"/>
    </location>
</feature>
<evidence type="ECO:0000259" key="2">
    <source>
        <dbReference type="Pfam" id="PF20152"/>
    </source>
</evidence>
<feature type="transmembrane region" description="Helical" evidence="1">
    <location>
        <begin position="121"/>
        <end position="144"/>
    </location>
</feature>
<proteinExistence type="predicted"/>
<evidence type="ECO:0000256" key="1">
    <source>
        <dbReference type="SAM" id="Phobius"/>
    </source>
</evidence>
<reference evidence="3 4" key="1">
    <citation type="journal article" date="2019" name="Nat. Ecol. Evol.">
        <title>Megaphylogeny resolves global patterns of mushroom evolution.</title>
        <authorList>
            <person name="Varga T."/>
            <person name="Krizsan K."/>
            <person name="Foldi C."/>
            <person name="Dima B."/>
            <person name="Sanchez-Garcia M."/>
            <person name="Sanchez-Ramirez S."/>
            <person name="Szollosi G.J."/>
            <person name="Szarkandi J.G."/>
            <person name="Papp V."/>
            <person name="Albert L."/>
            <person name="Andreopoulos W."/>
            <person name="Angelini C."/>
            <person name="Antonin V."/>
            <person name="Barry K.W."/>
            <person name="Bougher N.L."/>
            <person name="Buchanan P."/>
            <person name="Buyck B."/>
            <person name="Bense V."/>
            <person name="Catcheside P."/>
            <person name="Chovatia M."/>
            <person name="Cooper J."/>
            <person name="Damon W."/>
            <person name="Desjardin D."/>
            <person name="Finy P."/>
            <person name="Geml J."/>
            <person name="Haridas S."/>
            <person name="Hughes K."/>
            <person name="Justo A."/>
            <person name="Karasinski D."/>
            <person name="Kautmanova I."/>
            <person name="Kiss B."/>
            <person name="Kocsube S."/>
            <person name="Kotiranta H."/>
            <person name="LaButti K.M."/>
            <person name="Lechner B.E."/>
            <person name="Liimatainen K."/>
            <person name="Lipzen A."/>
            <person name="Lukacs Z."/>
            <person name="Mihaltcheva S."/>
            <person name="Morgado L.N."/>
            <person name="Niskanen T."/>
            <person name="Noordeloos M.E."/>
            <person name="Ohm R.A."/>
            <person name="Ortiz-Santana B."/>
            <person name="Ovrebo C."/>
            <person name="Racz N."/>
            <person name="Riley R."/>
            <person name="Savchenko A."/>
            <person name="Shiryaev A."/>
            <person name="Soop K."/>
            <person name="Spirin V."/>
            <person name="Szebenyi C."/>
            <person name="Tomsovsky M."/>
            <person name="Tulloss R.E."/>
            <person name="Uehling J."/>
            <person name="Grigoriev I.V."/>
            <person name="Vagvolgyi C."/>
            <person name="Papp T."/>
            <person name="Martin F.M."/>
            <person name="Miettinen O."/>
            <person name="Hibbett D.S."/>
            <person name="Nagy L.G."/>
        </authorList>
    </citation>
    <scope>NUCLEOTIDE SEQUENCE [LARGE SCALE GENOMIC DNA]</scope>
    <source>
        <strain evidence="3 4">CBS 166.37</strain>
    </source>
</reference>
<dbReference type="OrthoDB" id="2864380at2759"/>
<feature type="transmembrane region" description="Helical" evidence="1">
    <location>
        <begin position="232"/>
        <end position="253"/>
    </location>
</feature>
<dbReference type="PANTHER" id="PTHR40465">
    <property type="entry name" value="CHROMOSOME 1, WHOLE GENOME SHOTGUN SEQUENCE"/>
    <property type="match status" value="1"/>
</dbReference>
<dbReference type="EMBL" id="ML213590">
    <property type="protein sequence ID" value="TFK44045.1"/>
    <property type="molecule type" value="Genomic_DNA"/>
</dbReference>
<dbReference type="AlphaFoldDB" id="A0A5C3MHB5"/>
<feature type="domain" description="DUF6534" evidence="2">
    <location>
        <begin position="169"/>
        <end position="257"/>
    </location>
</feature>
<keyword evidence="1" id="KW-0812">Transmembrane</keyword>
<accession>A0A5C3MHB5</accession>
<dbReference type="InterPro" id="IPR045339">
    <property type="entry name" value="DUF6534"/>
</dbReference>
<sequence>MTFSSYTLSDGFLYGLLVSVMLFGCTLLQGWCYFRKNSDGWKLRILVSFIFVLSVTLACLGIAILRTLMILSTKTADDARSTLLEVNRLIGIGFTLSGLLACSVHVFFTRGIFLFTERRPIPLLIMFLTALMFGAITCSFVQGLIISGSARCDTKFQRICVSAFHGLAILTDGIITITFCSMFRGSKVVSVSTGTIDVVKRLFLYSITRGALLGVIQIGHLIMYLNQPTEKFFAVPLYLILDQLYAITTLIMLNGRPHLRDRMEDDHIGSLVFVQEPATLNTSHQESETA</sequence>
<keyword evidence="1" id="KW-0472">Membrane</keyword>
<name>A0A5C3MHB5_9AGAR</name>
<organism evidence="3 4">
    <name type="scientific">Crucibulum laeve</name>
    <dbReference type="NCBI Taxonomy" id="68775"/>
    <lineage>
        <taxon>Eukaryota</taxon>
        <taxon>Fungi</taxon>
        <taxon>Dikarya</taxon>
        <taxon>Basidiomycota</taxon>
        <taxon>Agaricomycotina</taxon>
        <taxon>Agaricomycetes</taxon>
        <taxon>Agaricomycetidae</taxon>
        <taxon>Agaricales</taxon>
        <taxon>Agaricineae</taxon>
        <taxon>Nidulariaceae</taxon>
        <taxon>Crucibulum</taxon>
    </lineage>
</organism>
<evidence type="ECO:0000313" key="3">
    <source>
        <dbReference type="EMBL" id="TFK44045.1"/>
    </source>
</evidence>
<keyword evidence="4" id="KW-1185">Reference proteome</keyword>
<dbReference type="Proteomes" id="UP000308652">
    <property type="component" value="Unassembled WGS sequence"/>
</dbReference>
<feature type="transmembrane region" description="Helical" evidence="1">
    <location>
        <begin position="12"/>
        <end position="34"/>
    </location>
</feature>
<dbReference type="PANTHER" id="PTHR40465:SF1">
    <property type="entry name" value="DUF6534 DOMAIN-CONTAINING PROTEIN"/>
    <property type="match status" value="1"/>
</dbReference>